<dbReference type="NCBIfam" id="TIGR04057">
    <property type="entry name" value="SusC_RagA_signa"/>
    <property type="match status" value="1"/>
</dbReference>
<evidence type="ECO:0000313" key="11">
    <source>
        <dbReference type="EMBL" id="TFB32741.1"/>
    </source>
</evidence>
<dbReference type="InterPro" id="IPR037066">
    <property type="entry name" value="Plug_dom_sf"/>
</dbReference>
<dbReference type="RefSeq" id="WP_121285498.1">
    <property type="nucleotide sequence ID" value="NZ_RCCK01000013.1"/>
</dbReference>
<dbReference type="SUPFAM" id="SSF49464">
    <property type="entry name" value="Carboxypeptidase regulatory domain-like"/>
    <property type="match status" value="1"/>
</dbReference>
<organism evidence="10 12">
    <name type="scientific">Pedobacter alluvionis</name>
    <dbReference type="NCBI Taxonomy" id="475253"/>
    <lineage>
        <taxon>Bacteria</taxon>
        <taxon>Pseudomonadati</taxon>
        <taxon>Bacteroidota</taxon>
        <taxon>Sphingobacteriia</taxon>
        <taxon>Sphingobacteriales</taxon>
        <taxon>Sphingobacteriaceae</taxon>
        <taxon>Pedobacter</taxon>
    </lineage>
</organism>
<feature type="chain" id="PRO_5044605462" evidence="8">
    <location>
        <begin position="21"/>
        <end position="1052"/>
    </location>
</feature>
<dbReference type="InterPro" id="IPR012910">
    <property type="entry name" value="Plug_dom"/>
</dbReference>
<reference evidence="11 13" key="2">
    <citation type="submission" date="2019-03" db="EMBL/GenBank/DDBJ databases">
        <authorList>
            <person name="He R.-H."/>
        </authorList>
    </citation>
    <scope>NUCLEOTIDE SEQUENCE [LARGE SCALE GENOMIC DNA]</scope>
    <source>
        <strain evidence="11 13">DSM 19624</strain>
    </source>
</reference>
<keyword evidence="13" id="KW-1185">Reference proteome</keyword>
<evidence type="ECO:0000256" key="2">
    <source>
        <dbReference type="ARBA" id="ARBA00022448"/>
    </source>
</evidence>
<dbReference type="Proteomes" id="UP000297429">
    <property type="component" value="Unassembled WGS sequence"/>
</dbReference>
<dbReference type="EMBL" id="RCCK01000013">
    <property type="protein sequence ID" value="RLJ73633.1"/>
    <property type="molecule type" value="Genomic_DNA"/>
</dbReference>
<evidence type="ECO:0000256" key="5">
    <source>
        <dbReference type="ARBA" id="ARBA00023136"/>
    </source>
</evidence>
<sequence>MKKLLQSLFILLFIATSAIAQDRTITGTVTGKEDGMPLPGVSVKIKGASGGTTTGADGKYSVKISQQATALEFSSIGFLSQSRNIGSSNSINVTLESDAKSLNEVVVTSFGVQRDKKSLGYSTTKIDADVLTASKATNITNQFSAKVPGVRVQGSGGAFTGASVIIRGMTTFTGSNQPLYVVDGVPIDNSGGNTPLQTGPSLSNRAIDINPEDVENVVVLKDAAATSIYGSRGASGVILITTKKGKKGEKGTITFSTNYAIGNINRLPEYQNEYAQGNNGLLTQANIGNATVLGSGVSTSWGPKIVGQTITNSLGQKEILQAYPDNVKDIFKQSYNLQNNLSFSGGTEKSTFRIAYGNSTETYLLDNNKLKRNNLTFSGTTDVTSKLTVGASITYTNTSSIRTLQGNQLSNPLFRAYFTPRSYNLTDLPFEDANGNQLWFGGEDNPYWSIKYNKYNDEVNRVLGNVNAKYKFTDWLNADLKVGSDFFNLKSKGFDEIGNRGGGFAGANSRLVGGIVDQVNNVRNVSSYFTVNANKTFGNFNLSGTIGNEINQNYIGNAQVTGYTLVVPHFNNLKNALTYNPVFGSSKTRLMGVFADFVADYKGYLSLNVKARNDYSSTLTQANRSIFYPAAALSFVATDAFPELKSERYVNLIKLRASIGEVGKGASAYSTETYYDKSAASDGTGAIINFPYNGLAGFTLNDGAGNPDITPEFTREISFGTELGFFRNRLTVDATYYIRNTRSVILSVPYSATSGITSVVKNAGKLSTKGFELLIGGTPLKTADFSWDVSVNYTKYKSIVEELAPGVTVITLGGFTTPNIRLVAGDEYGQIYGSAYQRNAEGKLLISPTTGLPLASADVVKIGNPNPKYTMGISNTFTYKSFSLFTLLDIRKGGDQYSRNIADVQRNGVAAETGEFPRFEADGVTQTKPYLFEGVYASGANAGKPNTINVRAQDYYGNTGKYVAAEGYIYDTSWFRLREASLSYRLPSGLIGKNIFKSIELGVFGRNLYLKAKNYPHFDPEQNALGISNAQGLEFNSLPSTRTFGVNLKIVL</sequence>
<keyword evidence="5 7" id="KW-0472">Membrane</keyword>
<reference evidence="10 12" key="1">
    <citation type="submission" date="2018-10" db="EMBL/GenBank/DDBJ databases">
        <title>Genomic Encyclopedia of Archaeal and Bacterial Type Strains, Phase II (KMG-II): from individual species to whole genera.</title>
        <authorList>
            <person name="Goeker M."/>
        </authorList>
    </citation>
    <scope>NUCLEOTIDE SEQUENCE [LARGE SCALE GENOMIC DNA]</scope>
    <source>
        <strain evidence="10 12">DSM 19624</strain>
    </source>
</reference>
<protein>
    <submittedName>
        <fullName evidence="11">SusC/RagA family TonB-linked outer membrane protein</fullName>
    </submittedName>
    <submittedName>
        <fullName evidence="10">TonB-linked SusC/RagA family outer membrane protein</fullName>
    </submittedName>
</protein>
<keyword evidence="8" id="KW-0732">Signal</keyword>
<comment type="subcellular location">
    <subcellularLocation>
        <location evidence="1 7">Cell outer membrane</location>
        <topology evidence="1 7">Multi-pass membrane protein</topology>
    </subcellularLocation>
</comment>
<dbReference type="OrthoDB" id="9768177at2"/>
<name>A0A497XV68_9SPHI</name>
<evidence type="ECO:0000256" key="3">
    <source>
        <dbReference type="ARBA" id="ARBA00022452"/>
    </source>
</evidence>
<dbReference type="Gene3D" id="2.40.170.20">
    <property type="entry name" value="TonB-dependent receptor, beta-barrel domain"/>
    <property type="match status" value="1"/>
</dbReference>
<dbReference type="InterPro" id="IPR039426">
    <property type="entry name" value="TonB-dep_rcpt-like"/>
</dbReference>
<dbReference type="Pfam" id="PF13715">
    <property type="entry name" value="CarbopepD_reg_2"/>
    <property type="match status" value="1"/>
</dbReference>
<evidence type="ECO:0000256" key="4">
    <source>
        <dbReference type="ARBA" id="ARBA00022692"/>
    </source>
</evidence>
<proteinExistence type="inferred from homology"/>
<dbReference type="InterPro" id="IPR023997">
    <property type="entry name" value="TonB-dep_OMP_SusC/RagA_CS"/>
</dbReference>
<evidence type="ECO:0000256" key="6">
    <source>
        <dbReference type="ARBA" id="ARBA00023237"/>
    </source>
</evidence>
<dbReference type="Proteomes" id="UP000273898">
    <property type="component" value="Unassembled WGS sequence"/>
</dbReference>
<keyword evidence="4 7" id="KW-0812">Transmembrane</keyword>
<keyword evidence="3 7" id="KW-1134">Transmembrane beta strand</keyword>
<dbReference type="SUPFAM" id="SSF56935">
    <property type="entry name" value="Porins"/>
    <property type="match status" value="1"/>
</dbReference>
<keyword evidence="2 7" id="KW-0813">Transport</keyword>
<dbReference type="Pfam" id="PF07715">
    <property type="entry name" value="Plug"/>
    <property type="match status" value="1"/>
</dbReference>
<evidence type="ECO:0000313" key="13">
    <source>
        <dbReference type="Proteomes" id="UP000297429"/>
    </source>
</evidence>
<keyword evidence="6 7" id="KW-0998">Cell outer membrane</keyword>
<dbReference type="Gene3D" id="2.170.130.10">
    <property type="entry name" value="TonB-dependent receptor, plug domain"/>
    <property type="match status" value="1"/>
</dbReference>
<dbReference type="InterPro" id="IPR008969">
    <property type="entry name" value="CarboxyPept-like_regulatory"/>
</dbReference>
<comment type="similarity">
    <text evidence="7">Belongs to the TonB-dependent receptor family.</text>
</comment>
<evidence type="ECO:0000313" key="10">
    <source>
        <dbReference type="EMBL" id="RLJ73633.1"/>
    </source>
</evidence>
<dbReference type="PROSITE" id="PS52016">
    <property type="entry name" value="TONB_DEPENDENT_REC_3"/>
    <property type="match status" value="1"/>
</dbReference>
<dbReference type="InterPro" id="IPR023996">
    <property type="entry name" value="TonB-dep_OMP_SusC/RagA"/>
</dbReference>
<gene>
    <name evidence="10" type="ORF">BCL90_3793</name>
    <name evidence="11" type="ORF">E3V97_01500</name>
</gene>
<comment type="caution">
    <text evidence="10">The sequence shown here is derived from an EMBL/GenBank/DDBJ whole genome shotgun (WGS) entry which is preliminary data.</text>
</comment>
<evidence type="ECO:0000259" key="9">
    <source>
        <dbReference type="Pfam" id="PF07715"/>
    </source>
</evidence>
<evidence type="ECO:0000313" key="12">
    <source>
        <dbReference type="Proteomes" id="UP000273898"/>
    </source>
</evidence>
<feature type="domain" description="TonB-dependent receptor plug" evidence="9">
    <location>
        <begin position="116"/>
        <end position="237"/>
    </location>
</feature>
<feature type="signal peptide" evidence="8">
    <location>
        <begin position="1"/>
        <end position="20"/>
    </location>
</feature>
<dbReference type="NCBIfam" id="TIGR04056">
    <property type="entry name" value="OMP_RagA_SusC"/>
    <property type="match status" value="1"/>
</dbReference>
<accession>A0A497XV68</accession>
<evidence type="ECO:0000256" key="8">
    <source>
        <dbReference type="SAM" id="SignalP"/>
    </source>
</evidence>
<evidence type="ECO:0000256" key="7">
    <source>
        <dbReference type="PROSITE-ProRule" id="PRU01360"/>
    </source>
</evidence>
<evidence type="ECO:0000256" key="1">
    <source>
        <dbReference type="ARBA" id="ARBA00004571"/>
    </source>
</evidence>
<dbReference type="GO" id="GO:0009279">
    <property type="term" value="C:cell outer membrane"/>
    <property type="evidence" value="ECO:0007669"/>
    <property type="project" value="UniProtKB-SubCell"/>
</dbReference>
<dbReference type="InterPro" id="IPR036942">
    <property type="entry name" value="Beta-barrel_TonB_sf"/>
</dbReference>
<dbReference type="Gene3D" id="2.60.40.1120">
    <property type="entry name" value="Carboxypeptidase-like, regulatory domain"/>
    <property type="match status" value="1"/>
</dbReference>
<dbReference type="EMBL" id="SOPX01000001">
    <property type="protein sequence ID" value="TFB32741.1"/>
    <property type="molecule type" value="Genomic_DNA"/>
</dbReference>
<dbReference type="AlphaFoldDB" id="A0A497XV68"/>